<dbReference type="OrthoDB" id="1926397at2759"/>
<dbReference type="Pfam" id="PF04998">
    <property type="entry name" value="RNA_pol_Rpb1_5"/>
    <property type="match status" value="1"/>
</dbReference>
<reference evidence="9 10" key="1">
    <citation type="journal article" date="2020" name="IScience">
        <title>Genome Sequencing of the Endangered Kingdonia uniflora (Circaeasteraceae, Ranunculales) Reveals Potential Mechanisms of Evolutionary Specialization.</title>
        <authorList>
            <person name="Sun Y."/>
            <person name="Deng T."/>
            <person name="Zhang A."/>
            <person name="Moore M.J."/>
            <person name="Landis J.B."/>
            <person name="Lin N."/>
            <person name="Zhang H."/>
            <person name="Zhang X."/>
            <person name="Huang J."/>
            <person name="Zhang X."/>
            <person name="Sun H."/>
            <person name="Wang H."/>
        </authorList>
    </citation>
    <scope>NUCLEOTIDE SEQUENCE [LARGE SCALE GENOMIC DNA]</scope>
    <source>
        <strain evidence="9">TB1705</strain>
        <tissue evidence="9">Leaf</tissue>
    </source>
</reference>
<feature type="compositionally biased region" description="Basic and acidic residues" evidence="7">
    <location>
        <begin position="1797"/>
        <end position="1821"/>
    </location>
</feature>
<dbReference type="Gene3D" id="3.10.450.40">
    <property type="match status" value="1"/>
</dbReference>
<feature type="compositionally biased region" description="Polar residues" evidence="7">
    <location>
        <begin position="1726"/>
        <end position="1742"/>
    </location>
</feature>
<dbReference type="Proteomes" id="UP000541444">
    <property type="component" value="Unassembled WGS sequence"/>
</dbReference>
<comment type="caution">
    <text evidence="9">The sequence shown here is derived from an EMBL/GenBank/DDBJ whole genome shotgun (WGS) entry which is preliminary data.</text>
</comment>
<keyword evidence="6" id="KW-0804">Transcription</keyword>
<accession>A0A7J7P6K9</accession>
<evidence type="ECO:0000256" key="2">
    <source>
        <dbReference type="ARBA" id="ARBA00022478"/>
    </source>
</evidence>
<dbReference type="GO" id="GO:0003899">
    <property type="term" value="F:DNA-directed RNA polymerase activity"/>
    <property type="evidence" value="ECO:0007669"/>
    <property type="project" value="UniProtKB-EC"/>
</dbReference>
<evidence type="ECO:0000256" key="4">
    <source>
        <dbReference type="ARBA" id="ARBA00022695"/>
    </source>
</evidence>
<feature type="domain" description="RNA polymerase N-terminal" evidence="8">
    <location>
        <begin position="357"/>
        <end position="656"/>
    </location>
</feature>
<dbReference type="PANTHER" id="PTHR19376:SF51">
    <property type="entry name" value="DNA-DIRECTED RNA POLYMERASE V SUBUNIT 1"/>
    <property type="match status" value="1"/>
</dbReference>
<dbReference type="PANTHER" id="PTHR19376">
    <property type="entry name" value="DNA-DIRECTED RNA POLYMERASE"/>
    <property type="match status" value="1"/>
</dbReference>
<name>A0A7J7P6K9_9MAGN</name>
<feature type="compositionally biased region" description="Low complexity" evidence="7">
    <location>
        <begin position="1832"/>
        <end position="1841"/>
    </location>
</feature>
<dbReference type="SUPFAM" id="SSF64484">
    <property type="entry name" value="beta and beta-prime subunits of DNA dependent RNA-polymerase"/>
    <property type="match status" value="1"/>
</dbReference>
<dbReference type="SMART" id="SM00663">
    <property type="entry name" value="RPOLA_N"/>
    <property type="match status" value="1"/>
</dbReference>
<evidence type="ECO:0000256" key="3">
    <source>
        <dbReference type="ARBA" id="ARBA00022679"/>
    </source>
</evidence>
<dbReference type="Gene3D" id="2.40.40.20">
    <property type="match status" value="1"/>
</dbReference>
<feature type="region of interest" description="Disordered" evidence="7">
    <location>
        <begin position="1476"/>
        <end position="1994"/>
    </location>
</feature>
<keyword evidence="2" id="KW-0240">DNA-directed RNA polymerase</keyword>
<feature type="compositionally biased region" description="Polar residues" evidence="7">
    <location>
        <begin position="1606"/>
        <end position="1638"/>
    </location>
</feature>
<dbReference type="InterPro" id="IPR007081">
    <property type="entry name" value="RNA_pol_Rpb1_5"/>
</dbReference>
<evidence type="ECO:0000256" key="1">
    <source>
        <dbReference type="ARBA" id="ARBA00012418"/>
    </source>
</evidence>
<evidence type="ECO:0000256" key="7">
    <source>
        <dbReference type="SAM" id="MobiDB-lite"/>
    </source>
</evidence>
<dbReference type="EC" id="2.7.7.6" evidence="1"/>
<feature type="compositionally biased region" description="Polar residues" evidence="7">
    <location>
        <begin position="1750"/>
        <end position="1774"/>
    </location>
</feature>
<dbReference type="GO" id="GO:0003677">
    <property type="term" value="F:DNA binding"/>
    <property type="evidence" value="ECO:0007669"/>
    <property type="project" value="InterPro"/>
</dbReference>
<keyword evidence="4" id="KW-0548">Nucleotidyltransferase</keyword>
<sequence>MDWTGSDSVVGSALGSLAALGSFAGLGPDLVVESRVGSFDGPGSDSIAGPGLLVSFGSGSGPVAGFGPGSLTGPEPGLVVGPSPVLLKATGGGGNILPGQLPIRDSGEEKLKRSFLGAVRNLGDLSTGYMDLKHIDLANSRFGEGEEVASNVLLVLTRLKPNVIIGKKCESLRIFSRQNISTRNGREQISEDLTSSEGEFKDNYDEDRCGWSDPLSWVLESPVSVGVGVEECGRGGLLMQIKIFLWNARGYLSWLLSSLQIKINGGTKNVPCSYCPEIPQISIREAKSKDGASCIELKVRSTSKFHDDFWFFLERYGFRYSDGNIRSLLPSEVLAILKKIPEETQKKLEGKGYFPQDGFILQNLPVPPNCLSVPEVSDGVSVMSSDRSISELKKVLKQVEIIKSSRAGPPNFESHAFEANDLQLAITKYLNVRGTTQASSDFKTRYGPARETDESSTKAWLEKMRTLFIKKGSGFSSRSVITGDSYKRVDEIGIPLEIAQKITFEEKVTEHNKEHLQKLVDERLCLTYRDGASTYSLVEGSKGHTSLRVDQVVNRRIMDGDIVFINRPPSTHKHSLQAFSVYVHSDHTVKINPLICEPLGADFDGDCIHLFYPQSLAAKAEVIELFSVDQQLLSSHTGKLNLQFSNDALLSLKIMFETLFFDKASAQQLAMFVPAASLARPCLFKANSAGSKWSALQILQTSLPVGFDCFGERYSIIQSEILKVDYNRDVLKSMFNEIIASVFLKEGSKEALKVFNSLQPLLMENIFFKGYSVSLKDFSIPVSLREDIQRSVQKISPLLYHLRSSFNELVEMQVENHLKSVKLPADRFVLRSSALGNLIDSKSESSINKVIQQIGFLGLQLSDRGKFYSRTLVEDMTSFFLSKNFCGGEDYPCEAYGLVKSCFFQGLNPYEAMVHSISSREVLVRSSRGLSEPGTLFKNLMAMLRDVVIGYDGTVRNVCSNSVIQFEYGVGTMSSPHSVYPAGEPVGILAATAISSPAYKAVLDSSSTSNSSWESMKEILQCKANFMNNLIDRRVILYLSDCGCGKRYCKENAACVVQNQLKRANLKDITVSFSIEYQISGGAALVGHIHLDKNRLNVLGRSMHEILLECQETANFYRKKKTHAHIFKRIILTVSECCYFQLDNALEWSPCIQLSWQDSTSDIFEETSYKMAHVICPILLETIIKGNPRVSAANIIWVGLDTTTWVKNPCTRTEKGEVALEILLEKTSVKKSGDAWRIVMDSCLPVMHLIDTRRSIPYAVKQVQELLGISSAFDQAIQRLSTSINLVTKGLLKEHLVLVANSMSCTGNLLGFHTSGYKALFRSLGVQVPFTEATLSKPRKCFEKAAEKCHMDSLSSTVASCSWGKHVAVGTGSRFELLWNTKEMGLEQEAGLDVYDFLQLVRSSNEGESNTYFCGEIDDLEVDVGDRELSLSPEINSELFFDDIPEISMEQNRTKDFEKSCESNWDIQSSLLARSDGSNDQWGSLKEPHADKSEYTRSEGWKNRESQGQLSQAAQSDPWSRQASTPDTSGWNKCDKKSQPCDSWSQQAVEADTGDWNKNEEKTEVAKWGEQSMKECPRSEGWNDKHSQGQLSQAEPSDSRSRQASESDTSGWNKNDTTSQPCDSWSKQTVEVDTSGWNKNIKKSEVDQWGEQSLKPSEESPSCAGWNDREYDKQISRTEPDDAWNKQAKKHNLNDGNYQRAQQKNSNDLDTSQPPSSRGWGFLSITGESDNKAQSQWGQQKESPLESHPWGSSSGRDGTENIEQSQLAQSTETPSSGWGSYSGGGLTDNQVKYQWNRPKESPFKSHAWDSSKGEDVTEDRIQSQWGQPKEASSSGWGSSSGRDGTENIEQSQLTLLKETSSSGWGSYSGGGLIDNQVKSQWDQPKESPSKSHAWNSTNGGDGTEDRVQSQWGQPKENSSSGWGSSCGGDGGEKKVQSQWGQPQGPSSKSHAWGSSSGWKNSGDWKQKQGQGRPPPGRQRMDQFTPEEQSILSDVDPIMQRIKRIMHQSSYNDGDQLSSDDQSFVLDSVFKYHPDNAAKMGNGVNYVMLTSLCPKQTGASFAGH</sequence>
<dbReference type="EMBL" id="JACGCM010000223">
    <property type="protein sequence ID" value="KAF6174980.1"/>
    <property type="molecule type" value="Genomic_DNA"/>
</dbReference>
<protein>
    <recommendedName>
        <fullName evidence="1">DNA-directed RNA polymerase</fullName>
        <ecNumber evidence="1">2.7.7.6</ecNumber>
    </recommendedName>
</protein>
<evidence type="ECO:0000313" key="10">
    <source>
        <dbReference type="Proteomes" id="UP000541444"/>
    </source>
</evidence>
<feature type="compositionally biased region" description="Basic and acidic residues" evidence="7">
    <location>
        <begin position="1486"/>
        <end position="1505"/>
    </location>
</feature>
<dbReference type="Pfam" id="PF00623">
    <property type="entry name" value="RNA_pol_Rpb1_2"/>
    <property type="match status" value="1"/>
</dbReference>
<evidence type="ECO:0000256" key="6">
    <source>
        <dbReference type="ARBA" id="ARBA00023163"/>
    </source>
</evidence>
<dbReference type="InterPro" id="IPR045867">
    <property type="entry name" value="DNA-dir_RpoC_beta_prime"/>
</dbReference>
<feature type="compositionally biased region" description="Polar residues" evidence="7">
    <location>
        <begin position="1506"/>
        <end position="1531"/>
    </location>
</feature>
<evidence type="ECO:0000313" key="9">
    <source>
        <dbReference type="EMBL" id="KAF6174980.1"/>
    </source>
</evidence>
<dbReference type="Gene3D" id="6.10.250.2940">
    <property type="match status" value="1"/>
</dbReference>
<organism evidence="9 10">
    <name type="scientific">Kingdonia uniflora</name>
    <dbReference type="NCBI Taxonomy" id="39325"/>
    <lineage>
        <taxon>Eukaryota</taxon>
        <taxon>Viridiplantae</taxon>
        <taxon>Streptophyta</taxon>
        <taxon>Embryophyta</taxon>
        <taxon>Tracheophyta</taxon>
        <taxon>Spermatophyta</taxon>
        <taxon>Magnoliopsida</taxon>
        <taxon>Ranunculales</taxon>
        <taxon>Circaeasteraceae</taxon>
        <taxon>Kingdonia</taxon>
    </lineage>
</organism>
<dbReference type="InterPro" id="IPR000722">
    <property type="entry name" value="RNA_pol_asu"/>
</dbReference>
<evidence type="ECO:0000256" key="5">
    <source>
        <dbReference type="ARBA" id="ARBA00022833"/>
    </source>
</evidence>
<feature type="compositionally biased region" description="Basic and acidic residues" evidence="7">
    <location>
        <begin position="1555"/>
        <end position="1587"/>
    </location>
</feature>
<keyword evidence="10" id="KW-1185">Reference proteome</keyword>
<proteinExistence type="predicted"/>
<dbReference type="GO" id="GO:0000428">
    <property type="term" value="C:DNA-directed RNA polymerase complex"/>
    <property type="evidence" value="ECO:0007669"/>
    <property type="project" value="UniProtKB-KW"/>
</dbReference>
<dbReference type="Gene3D" id="3.30.1490.180">
    <property type="entry name" value="RNA polymerase ii"/>
    <property type="match status" value="1"/>
</dbReference>
<keyword evidence="5" id="KW-0862">Zinc</keyword>
<dbReference type="GO" id="GO:0006351">
    <property type="term" value="P:DNA-templated transcription"/>
    <property type="evidence" value="ECO:0007669"/>
    <property type="project" value="InterPro"/>
</dbReference>
<feature type="compositionally biased region" description="Polar residues" evidence="7">
    <location>
        <begin position="1847"/>
        <end position="1859"/>
    </location>
</feature>
<feature type="compositionally biased region" description="Low complexity" evidence="7">
    <location>
        <begin position="1936"/>
        <end position="1959"/>
    </location>
</feature>
<feature type="compositionally biased region" description="Basic and acidic residues" evidence="7">
    <location>
        <begin position="1667"/>
        <end position="1684"/>
    </location>
</feature>
<gene>
    <name evidence="9" type="ORF">GIB67_026468</name>
</gene>
<feature type="compositionally biased region" description="Polar residues" evidence="7">
    <location>
        <begin position="1694"/>
        <end position="1716"/>
    </location>
</feature>
<keyword evidence="3" id="KW-0808">Transferase</keyword>
<dbReference type="Pfam" id="PF11523">
    <property type="entry name" value="DUF3223"/>
    <property type="match status" value="1"/>
</dbReference>
<dbReference type="InterPro" id="IPR006592">
    <property type="entry name" value="RNA_pol_N"/>
</dbReference>
<evidence type="ECO:0000259" key="8">
    <source>
        <dbReference type="SMART" id="SM00663"/>
    </source>
</evidence>
<feature type="compositionally biased region" description="Polar residues" evidence="7">
    <location>
        <begin position="1908"/>
        <end position="1917"/>
    </location>
</feature>